<dbReference type="GO" id="GO:0070987">
    <property type="term" value="P:error-free translesion synthesis"/>
    <property type="evidence" value="ECO:0007669"/>
    <property type="project" value="TreeGrafter"/>
</dbReference>
<dbReference type="HAMAP" id="MF_00791">
    <property type="entry name" value="ApaG"/>
    <property type="match status" value="1"/>
</dbReference>
<dbReference type="Proteomes" id="UP000268033">
    <property type="component" value="Unassembled WGS sequence"/>
</dbReference>
<evidence type="ECO:0000256" key="2">
    <source>
        <dbReference type="HAMAP-Rule" id="MF_00791"/>
    </source>
</evidence>
<keyword evidence="5" id="KW-1185">Reference proteome</keyword>
<name>A0A3N1PR71_9GAMM</name>
<dbReference type="STRING" id="584787.GCA_001247655_03690"/>
<dbReference type="InterPro" id="IPR023065">
    <property type="entry name" value="Uncharacterised_ApaG"/>
</dbReference>
<dbReference type="Pfam" id="PF04379">
    <property type="entry name" value="DUF525"/>
    <property type="match status" value="1"/>
</dbReference>
<proteinExistence type="inferred from homology"/>
<evidence type="ECO:0000313" key="5">
    <source>
        <dbReference type="Proteomes" id="UP000268033"/>
    </source>
</evidence>
<dbReference type="PROSITE" id="PS51087">
    <property type="entry name" value="APAG"/>
    <property type="match status" value="1"/>
</dbReference>
<evidence type="ECO:0000313" key="4">
    <source>
        <dbReference type="EMBL" id="ROQ30719.1"/>
    </source>
</evidence>
<evidence type="ECO:0000259" key="3">
    <source>
        <dbReference type="PROSITE" id="PS51087"/>
    </source>
</evidence>
<dbReference type="InterPro" id="IPR007474">
    <property type="entry name" value="ApaG_domain"/>
</dbReference>
<dbReference type="RefSeq" id="WP_050659149.1">
    <property type="nucleotide sequence ID" value="NZ_JBLXAC010000002.1"/>
</dbReference>
<feature type="domain" description="ApaG" evidence="3">
    <location>
        <begin position="1"/>
        <end position="122"/>
    </location>
</feature>
<dbReference type="AlphaFoldDB" id="A0A3N1PR71"/>
<reference evidence="4 5" key="1">
    <citation type="submission" date="2018-11" db="EMBL/GenBank/DDBJ databases">
        <title>Genomic Encyclopedia of Type Strains, Phase IV (KMG-IV): sequencing the most valuable type-strain genomes for metagenomic binning, comparative biology and taxonomic classification.</title>
        <authorList>
            <person name="Goeker M."/>
        </authorList>
    </citation>
    <scope>NUCLEOTIDE SEQUENCE [LARGE SCALE GENOMIC DNA]</scope>
    <source>
        <strain evidence="4 5">DSM 21945</strain>
    </source>
</reference>
<comment type="caution">
    <text evidence="4">The sequence shown here is derived from an EMBL/GenBank/DDBJ whole genome shotgun (WGS) entry which is preliminary data.</text>
</comment>
<gene>
    <name evidence="2" type="primary">apaG</name>
    <name evidence="4" type="ORF">EDC28_101411</name>
</gene>
<organism evidence="4 5">
    <name type="scientific">Gallaecimonas pentaromativorans</name>
    <dbReference type="NCBI Taxonomy" id="584787"/>
    <lineage>
        <taxon>Bacteria</taxon>
        <taxon>Pseudomonadati</taxon>
        <taxon>Pseudomonadota</taxon>
        <taxon>Gammaproteobacteria</taxon>
        <taxon>Enterobacterales</taxon>
        <taxon>Gallaecimonadaceae</taxon>
        <taxon>Gallaecimonas</taxon>
    </lineage>
</organism>
<dbReference type="EMBL" id="RJUL01000001">
    <property type="protein sequence ID" value="ROQ30719.1"/>
    <property type="molecule type" value="Genomic_DNA"/>
</dbReference>
<dbReference type="PANTHER" id="PTHR14289">
    <property type="entry name" value="F-BOX ONLY PROTEIN 3"/>
    <property type="match status" value="1"/>
</dbReference>
<dbReference type="OrthoDB" id="9795226at2"/>
<dbReference type="NCBIfam" id="NF003967">
    <property type="entry name" value="PRK05461.1"/>
    <property type="match status" value="1"/>
</dbReference>
<dbReference type="Gene3D" id="2.60.40.1470">
    <property type="entry name" value="ApaG domain"/>
    <property type="match status" value="1"/>
</dbReference>
<dbReference type="SUPFAM" id="SSF110069">
    <property type="entry name" value="ApaG-like"/>
    <property type="match status" value="1"/>
</dbReference>
<dbReference type="PANTHER" id="PTHR14289:SF16">
    <property type="entry name" value="POLYMERASE DELTA-INTERACTING PROTEIN 2"/>
    <property type="match status" value="1"/>
</dbReference>
<protein>
    <recommendedName>
        <fullName evidence="1 2">Protein ApaG</fullName>
    </recommendedName>
</protein>
<sequence length="122" mass="13567">MLRFQIHVDTRYLDDRSLPDENKYVFAYTITIRNLDTQPAKLINRYWLITDGNGKTTEVSGAGVVGQQPTIQPGSEYSYTSGAVLESPVGTMEGHYEMEVQGGGNFKTPVPIFRLAVPKVVN</sequence>
<dbReference type="InterPro" id="IPR036767">
    <property type="entry name" value="ApaG_sf"/>
</dbReference>
<accession>A0A3N1PR71</accession>
<evidence type="ECO:0000256" key="1">
    <source>
        <dbReference type="ARBA" id="ARBA00017693"/>
    </source>
</evidence>